<evidence type="ECO:0000313" key="3">
    <source>
        <dbReference type="Proteomes" id="UP000601099"/>
    </source>
</evidence>
<protein>
    <recommendedName>
        <fullName evidence="4">TonB-dependent receptor</fullName>
    </recommendedName>
</protein>
<name>A0ABS0L484_9BACT</name>
<feature type="chain" id="PRO_5047407415" description="TonB-dependent receptor" evidence="1">
    <location>
        <begin position="30"/>
        <end position="61"/>
    </location>
</feature>
<dbReference type="RefSeq" id="WP_196955903.1">
    <property type="nucleotide sequence ID" value="NZ_JADWYK010000009.1"/>
</dbReference>
<comment type="caution">
    <text evidence="2">The sequence shown here is derived from an EMBL/GenBank/DDBJ whole genome shotgun (WGS) entry which is preliminary data.</text>
</comment>
<feature type="signal peptide" evidence="1">
    <location>
        <begin position="1"/>
        <end position="29"/>
    </location>
</feature>
<reference evidence="2 3" key="1">
    <citation type="submission" date="2020-11" db="EMBL/GenBank/DDBJ databases">
        <title>Hymenobacter sp.</title>
        <authorList>
            <person name="Kim M.K."/>
        </authorList>
    </citation>
    <scope>NUCLEOTIDE SEQUENCE [LARGE SCALE GENOMIC DNA]</scope>
    <source>
        <strain evidence="2 3">BT594</strain>
    </source>
</reference>
<evidence type="ECO:0000256" key="1">
    <source>
        <dbReference type="SAM" id="SignalP"/>
    </source>
</evidence>
<proteinExistence type="predicted"/>
<organism evidence="2 3">
    <name type="scientific">Hymenobacter guriensis</name>
    <dbReference type="NCBI Taxonomy" id="2793065"/>
    <lineage>
        <taxon>Bacteria</taxon>
        <taxon>Pseudomonadati</taxon>
        <taxon>Bacteroidota</taxon>
        <taxon>Cytophagia</taxon>
        <taxon>Cytophagales</taxon>
        <taxon>Hymenobacteraceae</taxon>
        <taxon>Hymenobacter</taxon>
    </lineage>
</organism>
<gene>
    <name evidence="2" type="ORF">I5L79_15120</name>
</gene>
<dbReference type="Proteomes" id="UP000601099">
    <property type="component" value="Unassembled WGS sequence"/>
</dbReference>
<evidence type="ECO:0000313" key="2">
    <source>
        <dbReference type="EMBL" id="MBG8554886.1"/>
    </source>
</evidence>
<accession>A0ABS0L484</accession>
<keyword evidence="3" id="KW-1185">Reference proteome</keyword>
<sequence>MKNSASMLSNWAGALLLGVTSLATAPAHAQQATGSSLGDQENLRLLSGGNASTAIVTVDKR</sequence>
<keyword evidence="1" id="KW-0732">Signal</keyword>
<evidence type="ECO:0008006" key="4">
    <source>
        <dbReference type="Google" id="ProtNLM"/>
    </source>
</evidence>
<dbReference type="EMBL" id="JADWYK010000009">
    <property type="protein sequence ID" value="MBG8554886.1"/>
    <property type="molecule type" value="Genomic_DNA"/>
</dbReference>